<name>A0A426Z0K9_ENSVE</name>
<dbReference type="AlphaFoldDB" id="A0A426Z0K9"/>
<organism evidence="2 3">
    <name type="scientific">Ensete ventricosum</name>
    <name type="common">Abyssinian banana</name>
    <name type="synonym">Musa ensete</name>
    <dbReference type="NCBI Taxonomy" id="4639"/>
    <lineage>
        <taxon>Eukaryota</taxon>
        <taxon>Viridiplantae</taxon>
        <taxon>Streptophyta</taxon>
        <taxon>Embryophyta</taxon>
        <taxon>Tracheophyta</taxon>
        <taxon>Spermatophyta</taxon>
        <taxon>Magnoliopsida</taxon>
        <taxon>Liliopsida</taxon>
        <taxon>Zingiberales</taxon>
        <taxon>Musaceae</taxon>
        <taxon>Ensete</taxon>
    </lineage>
</organism>
<evidence type="ECO:0000313" key="3">
    <source>
        <dbReference type="Proteomes" id="UP000287651"/>
    </source>
</evidence>
<dbReference type="InterPro" id="IPR029063">
    <property type="entry name" value="SAM-dependent_MTases_sf"/>
</dbReference>
<reference evidence="2 3" key="1">
    <citation type="journal article" date="2014" name="Agronomy (Basel)">
        <title>A Draft Genome Sequence for Ensete ventricosum, the Drought-Tolerant Tree Against Hunger.</title>
        <authorList>
            <person name="Harrison J."/>
            <person name="Moore K.A."/>
            <person name="Paszkiewicz K."/>
            <person name="Jones T."/>
            <person name="Grant M."/>
            <person name="Ambacheew D."/>
            <person name="Muzemil S."/>
            <person name="Studholme D.J."/>
        </authorList>
    </citation>
    <scope>NUCLEOTIDE SEQUENCE [LARGE SCALE GENOMIC DNA]</scope>
</reference>
<protein>
    <recommendedName>
        <fullName evidence="1">Probable histone-arginine methyltransferase CARM1-like N-terminal PH domain-containing protein</fullName>
    </recommendedName>
</protein>
<evidence type="ECO:0000259" key="1">
    <source>
        <dbReference type="Pfam" id="PF25350"/>
    </source>
</evidence>
<dbReference type="Pfam" id="PF25350">
    <property type="entry name" value="PH_PRMT_N"/>
    <property type="match status" value="1"/>
</dbReference>
<dbReference type="InterPro" id="IPR057622">
    <property type="entry name" value="CARM1-like_PH"/>
</dbReference>
<proteinExistence type="predicted"/>
<dbReference type="Gene3D" id="3.40.50.150">
    <property type="entry name" value="Vaccinia Virus protein VP39"/>
    <property type="match status" value="1"/>
</dbReference>
<sequence>MEDPLWQKRSPQVFPSITLSHLSSSAPSSSAASAFFSDDRSGCSRLRFHQPCSAVPVFDLDLRKIQIFKLGLLELLCVTNETGDDDPEEAGAKHVYAVEASEMAEYARRLIAGNPSLGQRITV</sequence>
<comment type="caution">
    <text evidence="2">The sequence shown here is derived from an EMBL/GenBank/DDBJ whole genome shotgun (WGS) entry which is preliminary data.</text>
</comment>
<dbReference type="Proteomes" id="UP000287651">
    <property type="component" value="Unassembled WGS sequence"/>
</dbReference>
<evidence type="ECO:0000313" key="2">
    <source>
        <dbReference type="EMBL" id="RRT57513.1"/>
    </source>
</evidence>
<accession>A0A426Z0K9</accession>
<dbReference type="EMBL" id="AMZH03009124">
    <property type="protein sequence ID" value="RRT57513.1"/>
    <property type="molecule type" value="Genomic_DNA"/>
</dbReference>
<gene>
    <name evidence="2" type="ORF">B296_00016316</name>
</gene>
<feature type="domain" description="Probable histone-arginine methyltransferase CARM1-like N-terminal PH" evidence="1">
    <location>
        <begin position="12"/>
        <end position="85"/>
    </location>
</feature>